<evidence type="ECO:0000256" key="1">
    <source>
        <dbReference type="ARBA" id="ARBA00006484"/>
    </source>
</evidence>
<evidence type="ECO:0000256" key="4">
    <source>
        <dbReference type="RuleBase" id="RU000363"/>
    </source>
</evidence>
<dbReference type="GO" id="GO:0005811">
    <property type="term" value="C:lipid droplet"/>
    <property type="evidence" value="ECO:0007669"/>
    <property type="project" value="TreeGrafter"/>
</dbReference>
<keyword evidence="3" id="KW-0560">Oxidoreductase</keyword>
<comment type="similarity">
    <text evidence="1 4">Belongs to the short-chain dehydrogenases/reductases (SDR) family.</text>
</comment>
<dbReference type="Proteomes" id="UP000800039">
    <property type="component" value="Unassembled WGS sequence"/>
</dbReference>
<dbReference type="GO" id="GO:0005783">
    <property type="term" value="C:endoplasmic reticulum"/>
    <property type="evidence" value="ECO:0007669"/>
    <property type="project" value="TreeGrafter"/>
</dbReference>
<name>A0A9P4LET4_9PLEO</name>
<dbReference type="SUPFAM" id="SSF51735">
    <property type="entry name" value="NAD(P)-binding Rossmann-fold domains"/>
    <property type="match status" value="1"/>
</dbReference>
<evidence type="ECO:0000256" key="2">
    <source>
        <dbReference type="ARBA" id="ARBA00022857"/>
    </source>
</evidence>
<dbReference type="InterPro" id="IPR002347">
    <property type="entry name" value="SDR_fam"/>
</dbReference>
<proteinExistence type="inferred from homology"/>
<dbReference type="PANTHER" id="PTHR44169">
    <property type="entry name" value="NADPH-DEPENDENT 1-ACYLDIHYDROXYACETONE PHOSPHATE REDUCTASE"/>
    <property type="match status" value="1"/>
</dbReference>
<accession>A0A9P4LET4</accession>
<dbReference type="GO" id="GO:0019433">
    <property type="term" value="P:triglyceride catabolic process"/>
    <property type="evidence" value="ECO:0007669"/>
    <property type="project" value="TreeGrafter"/>
</dbReference>
<organism evidence="5 6">
    <name type="scientific">Cucurbitaria berberidis CBS 394.84</name>
    <dbReference type="NCBI Taxonomy" id="1168544"/>
    <lineage>
        <taxon>Eukaryota</taxon>
        <taxon>Fungi</taxon>
        <taxon>Dikarya</taxon>
        <taxon>Ascomycota</taxon>
        <taxon>Pezizomycotina</taxon>
        <taxon>Dothideomycetes</taxon>
        <taxon>Pleosporomycetidae</taxon>
        <taxon>Pleosporales</taxon>
        <taxon>Pleosporineae</taxon>
        <taxon>Cucurbitariaceae</taxon>
        <taxon>Cucurbitaria</taxon>
    </lineage>
</organism>
<dbReference type="GO" id="GO:0006654">
    <property type="term" value="P:phosphatidic acid biosynthetic process"/>
    <property type="evidence" value="ECO:0007669"/>
    <property type="project" value="TreeGrafter"/>
</dbReference>
<evidence type="ECO:0000256" key="3">
    <source>
        <dbReference type="ARBA" id="ARBA00023002"/>
    </source>
</evidence>
<dbReference type="InterPro" id="IPR020904">
    <property type="entry name" value="Sc_DH/Rdtase_CS"/>
</dbReference>
<dbReference type="GeneID" id="63851853"/>
<protein>
    <submittedName>
        <fullName evidence="5">NAD(P)-binding protein</fullName>
    </submittedName>
</protein>
<dbReference type="InterPro" id="IPR036291">
    <property type="entry name" value="NAD(P)-bd_dom_sf"/>
</dbReference>
<comment type="caution">
    <text evidence="5">The sequence shown here is derived from an EMBL/GenBank/DDBJ whole genome shotgun (WGS) entry which is preliminary data.</text>
</comment>
<keyword evidence="6" id="KW-1185">Reference proteome</keyword>
<dbReference type="RefSeq" id="XP_040794255.1">
    <property type="nucleotide sequence ID" value="XM_040934602.1"/>
</dbReference>
<sequence length="290" mass="32833">MANTERTRYALITGCTPGGIGHFLALEFAAKGFQVLGTVRNPSKYDSPHANITYLPLELTSNDSIRELRKRVTEITNGKLDILYNNAGRNYVVPALDYEEDELRELFQANVFAVMRMCKEFAPLLIEARGTIVQTGSLAGLMPYVWGGPYNASKAALHAYSDTLRVELAPLGVRVINIVTGGVMSNIARTHRVLPPDSYMQPLADDYERRLTHSQQLGMDTQQYARSCVRQVLGGDGWFTKQRWIWEGKMSWIVWFAWTYLPVSVLDRYFTSKFRLNKLRGTVGPDKKSR</sequence>
<dbReference type="PRINTS" id="PR00081">
    <property type="entry name" value="GDHRDH"/>
</dbReference>
<dbReference type="GO" id="GO:0000140">
    <property type="term" value="F:acylglycerone-phosphate reductase (NADP+) activity"/>
    <property type="evidence" value="ECO:0007669"/>
    <property type="project" value="TreeGrafter"/>
</dbReference>
<dbReference type="EMBL" id="ML976614">
    <property type="protein sequence ID" value="KAF1851692.1"/>
    <property type="molecule type" value="Genomic_DNA"/>
</dbReference>
<keyword evidence="2" id="KW-0521">NADP</keyword>
<dbReference type="Gene3D" id="3.40.50.720">
    <property type="entry name" value="NAD(P)-binding Rossmann-like Domain"/>
    <property type="match status" value="1"/>
</dbReference>
<reference evidence="5" key="1">
    <citation type="submission" date="2020-01" db="EMBL/GenBank/DDBJ databases">
        <authorList>
            <consortium name="DOE Joint Genome Institute"/>
            <person name="Haridas S."/>
            <person name="Albert R."/>
            <person name="Binder M."/>
            <person name="Bloem J."/>
            <person name="Labutti K."/>
            <person name="Salamov A."/>
            <person name="Andreopoulos B."/>
            <person name="Baker S.E."/>
            <person name="Barry K."/>
            <person name="Bills G."/>
            <person name="Bluhm B.H."/>
            <person name="Cannon C."/>
            <person name="Castanera R."/>
            <person name="Culley D.E."/>
            <person name="Daum C."/>
            <person name="Ezra D."/>
            <person name="Gonzalez J.B."/>
            <person name="Henrissat B."/>
            <person name="Kuo A."/>
            <person name="Liang C."/>
            <person name="Lipzen A."/>
            <person name="Lutzoni F."/>
            <person name="Magnuson J."/>
            <person name="Mondo S."/>
            <person name="Nolan M."/>
            <person name="Ohm R."/>
            <person name="Pangilinan J."/>
            <person name="Park H.-J."/>
            <person name="Ramirez L."/>
            <person name="Alfaro M."/>
            <person name="Sun H."/>
            <person name="Tritt A."/>
            <person name="Yoshinaga Y."/>
            <person name="Zwiers L.-H."/>
            <person name="Turgeon B.G."/>
            <person name="Goodwin S.B."/>
            <person name="Spatafora J.W."/>
            <person name="Crous P.W."/>
            <person name="Grigoriev I.V."/>
        </authorList>
    </citation>
    <scope>NUCLEOTIDE SEQUENCE</scope>
    <source>
        <strain evidence="5">CBS 394.84</strain>
    </source>
</reference>
<dbReference type="AlphaFoldDB" id="A0A9P4LET4"/>
<dbReference type="GO" id="GO:0004806">
    <property type="term" value="F:triacylglycerol lipase activity"/>
    <property type="evidence" value="ECO:0007669"/>
    <property type="project" value="TreeGrafter"/>
</dbReference>
<dbReference type="PROSITE" id="PS00061">
    <property type="entry name" value="ADH_SHORT"/>
    <property type="match status" value="1"/>
</dbReference>
<evidence type="ECO:0000313" key="5">
    <source>
        <dbReference type="EMBL" id="KAF1851692.1"/>
    </source>
</evidence>
<dbReference type="CDD" id="cd05374">
    <property type="entry name" value="17beta-HSD-like_SDR_c"/>
    <property type="match status" value="1"/>
</dbReference>
<dbReference type="PANTHER" id="PTHR44169:SF6">
    <property type="entry name" value="NADPH-DEPENDENT 1-ACYLDIHYDROXYACETONE PHOSPHATE REDUCTASE"/>
    <property type="match status" value="1"/>
</dbReference>
<dbReference type="PRINTS" id="PR00080">
    <property type="entry name" value="SDRFAMILY"/>
</dbReference>
<gene>
    <name evidence="5" type="ORF">K460DRAFT_373642</name>
</gene>
<dbReference type="FunFam" id="3.40.50.720:FF:000261">
    <property type="entry name" value="NADPH-dependent 1-acyldihydroxyacetone phosphate reductase"/>
    <property type="match status" value="1"/>
</dbReference>
<dbReference type="OrthoDB" id="2102561at2759"/>
<dbReference type="Pfam" id="PF00106">
    <property type="entry name" value="adh_short"/>
    <property type="match status" value="1"/>
</dbReference>
<evidence type="ECO:0000313" key="6">
    <source>
        <dbReference type="Proteomes" id="UP000800039"/>
    </source>
</evidence>